<reference evidence="3 4" key="1">
    <citation type="submission" date="2024-05" db="EMBL/GenBank/DDBJ databases">
        <authorList>
            <person name="Liu Q."/>
            <person name="Xin Y.-H."/>
        </authorList>
    </citation>
    <scope>NUCLEOTIDE SEQUENCE [LARGE SCALE GENOMIC DNA]</scope>
    <source>
        <strain evidence="3 4">CGMCC 1.15349</strain>
    </source>
</reference>
<name>A0ABU9XT01_9SPHN</name>
<protein>
    <submittedName>
        <fullName evidence="3">Methyltransferase domain-containing protein</fullName>
    </submittedName>
</protein>
<dbReference type="EMBL" id="JBDIMF010000002">
    <property type="protein sequence ID" value="MEN2786383.1"/>
    <property type="molecule type" value="Genomic_DNA"/>
</dbReference>
<feature type="region of interest" description="Disordered" evidence="1">
    <location>
        <begin position="450"/>
        <end position="483"/>
    </location>
</feature>
<sequence length="647" mass="71911">MHHTAYIIGGMAMETYCPRDGARILEVGSYAVNGALRDHASSANEYVGLDIEAGPGVDVVAQPGKPFPLEDEQFDMILASSAFEHDDAFWVTFLEMCRKAKPGGHIYISVPSNGLVHRYPQDNWRFYPDSGLALAKWARSQNLDVILVESFIAERDRDTWNDYVAVFRKGPTEADLNDDFLYQRVACSNAITWQSDAIINRRDRTEDMVLIETISASATRLEADLADKARDLEQTISRVAEADGEIARLSGRERQLAEELAVSETAFHEKAAAFDTLSHALSEEAAQVGKLREQVAASDREIGQLREHAAALDTRIAKFADALGEKDAQIEADANRLEALEAERYALANRLADSDSTLRQREEEIAQAWSELEAERESKVALQAAFDALSDRLKAQALKLDEESAWTFKLAGERRAAEQRAEAAAAALAAERAASTRGLQDLRAATEAQAAAERRAADAEAALQADSSSARGSPDLQDRSGQRIDRQFDRIAELINLLRVREEEIADTAQRGDSLQQQIDAMRQQQVSANADLADAHKQLRAAQLELATRSGALHNEQSRAKKNGERLEWLRAVNRVLSAGDRGWWAFVPPSWRRQRDLRALQRRGLFDATAYLERYPDVAAARMDALQHFICHGMMEGRRGNTDID</sequence>
<dbReference type="GO" id="GO:0008168">
    <property type="term" value="F:methyltransferase activity"/>
    <property type="evidence" value="ECO:0007669"/>
    <property type="project" value="UniProtKB-KW"/>
</dbReference>
<dbReference type="Gene3D" id="3.40.50.150">
    <property type="entry name" value="Vaccinia Virus protein VP39"/>
    <property type="match status" value="1"/>
</dbReference>
<keyword evidence="3" id="KW-0489">Methyltransferase</keyword>
<proteinExistence type="predicted"/>
<evidence type="ECO:0000313" key="3">
    <source>
        <dbReference type="EMBL" id="MEN2786383.1"/>
    </source>
</evidence>
<evidence type="ECO:0000259" key="2">
    <source>
        <dbReference type="Pfam" id="PF08241"/>
    </source>
</evidence>
<keyword evidence="4" id="KW-1185">Reference proteome</keyword>
<dbReference type="Proteomes" id="UP001404104">
    <property type="component" value="Unassembled WGS sequence"/>
</dbReference>
<dbReference type="Pfam" id="PF08241">
    <property type="entry name" value="Methyltransf_11"/>
    <property type="match status" value="1"/>
</dbReference>
<dbReference type="Gene3D" id="1.10.287.1490">
    <property type="match status" value="1"/>
</dbReference>
<dbReference type="RefSeq" id="WP_345864172.1">
    <property type="nucleotide sequence ID" value="NZ_JBDIMF010000002.1"/>
</dbReference>
<dbReference type="GO" id="GO:0032259">
    <property type="term" value="P:methylation"/>
    <property type="evidence" value="ECO:0007669"/>
    <property type="project" value="UniProtKB-KW"/>
</dbReference>
<dbReference type="CDD" id="cd02440">
    <property type="entry name" value="AdoMet_MTases"/>
    <property type="match status" value="1"/>
</dbReference>
<comment type="caution">
    <text evidence="3">The sequence shown here is derived from an EMBL/GenBank/DDBJ whole genome shotgun (WGS) entry which is preliminary data.</text>
</comment>
<dbReference type="SUPFAM" id="SSF53335">
    <property type="entry name" value="S-adenosyl-L-methionine-dependent methyltransferases"/>
    <property type="match status" value="1"/>
</dbReference>
<evidence type="ECO:0000256" key="1">
    <source>
        <dbReference type="SAM" id="MobiDB-lite"/>
    </source>
</evidence>
<dbReference type="InterPro" id="IPR029063">
    <property type="entry name" value="SAM-dependent_MTases_sf"/>
</dbReference>
<evidence type="ECO:0000313" key="4">
    <source>
        <dbReference type="Proteomes" id="UP001404104"/>
    </source>
</evidence>
<feature type="compositionally biased region" description="Low complexity" evidence="1">
    <location>
        <begin position="459"/>
        <end position="470"/>
    </location>
</feature>
<keyword evidence="3" id="KW-0808">Transferase</keyword>
<gene>
    <name evidence="3" type="ORF">ABC969_08120</name>
</gene>
<accession>A0ABU9XT01</accession>
<dbReference type="InterPro" id="IPR013216">
    <property type="entry name" value="Methyltransf_11"/>
</dbReference>
<feature type="domain" description="Methyltransferase type 11" evidence="2">
    <location>
        <begin position="52"/>
        <end position="108"/>
    </location>
</feature>
<organism evidence="3 4">
    <name type="scientific">Sphingomonas qilianensis</name>
    <dbReference type="NCBI Taxonomy" id="1736690"/>
    <lineage>
        <taxon>Bacteria</taxon>
        <taxon>Pseudomonadati</taxon>
        <taxon>Pseudomonadota</taxon>
        <taxon>Alphaproteobacteria</taxon>
        <taxon>Sphingomonadales</taxon>
        <taxon>Sphingomonadaceae</taxon>
        <taxon>Sphingomonas</taxon>
    </lineage>
</organism>